<dbReference type="PANTHER" id="PTHR30469:SF15">
    <property type="entry name" value="HLYD FAMILY OF SECRETION PROTEINS"/>
    <property type="match status" value="1"/>
</dbReference>
<dbReference type="InterPro" id="IPR036366">
    <property type="entry name" value="PGBDSf"/>
</dbReference>
<keyword evidence="4" id="KW-1185">Reference proteome</keyword>
<keyword evidence="2" id="KW-1133">Transmembrane helix</keyword>
<reference evidence="3 4" key="1">
    <citation type="submission" date="2022-10" db="EMBL/GenBank/DDBJ databases">
        <authorList>
            <person name="Xie J."/>
            <person name="Shen N."/>
        </authorList>
    </citation>
    <scope>NUCLEOTIDE SEQUENCE [LARGE SCALE GENOMIC DNA]</scope>
    <source>
        <strain evidence="3 4">YIM65594</strain>
    </source>
</reference>
<keyword evidence="2" id="KW-0472">Membrane</keyword>
<feature type="transmembrane region" description="Helical" evidence="2">
    <location>
        <begin position="30"/>
        <end position="52"/>
    </location>
</feature>
<sequence>MSQPAQHARRLTPEEPLVAADRGLSRKRKWVAVVAAAAVLLTGAGIAASFVVKSPAQAAADAKAPAEAVLTAPVEKRVLKDSVILRGTVVAGQTVDVSPAGGGTEGTTGSVVTKAPKPVGTRIRAGQVLTEISGRPVFALKGKVPVYRDLKPGSKGADVAQLQGALAGLGHATGSDTEGTFGAGTKSALAAFYASIGYSPVSAQSDGAATVQSAQDAVTEADRAWEDAKDARDKHADDETRKAVDRAAEDLARARSRLERAQVAAGPMLPASEVVYLSGFPARVDSVNAVLGSTATGKVMTVSAGRLAVDGYLQESQKGLVRAGQKVEIRAEATGFTTTASVRSVADTMAAAQDGAGTQGATGTDAGSGEGAGSGSGSGSGGDSAAQGYLMVVTADKTLPGDTVGQDVRLTVEAASTKGKALVVPVTAISSAGDGSTVVTVRQKGGTQRRVEVRTGTSGDGFVAVTPAAGERLAEGDEVVTGVKQAATGAGR</sequence>
<evidence type="ECO:0000256" key="2">
    <source>
        <dbReference type="SAM" id="Phobius"/>
    </source>
</evidence>
<dbReference type="RefSeq" id="WP_326023966.1">
    <property type="nucleotide sequence ID" value="NZ_JAOZYC010000207.1"/>
</dbReference>
<comment type="caution">
    <text evidence="3">The sequence shown here is derived from an EMBL/GenBank/DDBJ whole genome shotgun (WGS) entry which is preliminary data.</text>
</comment>
<evidence type="ECO:0000256" key="1">
    <source>
        <dbReference type="SAM" id="MobiDB-lite"/>
    </source>
</evidence>
<name>A0ABU6FJ97_9ACTN</name>
<dbReference type="SUPFAM" id="SSF47090">
    <property type="entry name" value="PGBD-like"/>
    <property type="match status" value="1"/>
</dbReference>
<dbReference type="Gene3D" id="2.40.420.20">
    <property type="match status" value="1"/>
</dbReference>
<evidence type="ECO:0000313" key="4">
    <source>
        <dbReference type="Proteomes" id="UP001354931"/>
    </source>
</evidence>
<organism evidence="3 4">
    <name type="scientific">Streptomyces endophyticus</name>
    <dbReference type="NCBI Taxonomy" id="714166"/>
    <lineage>
        <taxon>Bacteria</taxon>
        <taxon>Bacillati</taxon>
        <taxon>Actinomycetota</taxon>
        <taxon>Actinomycetes</taxon>
        <taxon>Kitasatosporales</taxon>
        <taxon>Streptomycetaceae</taxon>
        <taxon>Streptomyces</taxon>
    </lineage>
</organism>
<dbReference type="PANTHER" id="PTHR30469">
    <property type="entry name" value="MULTIDRUG RESISTANCE PROTEIN MDTA"/>
    <property type="match status" value="1"/>
</dbReference>
<dbReference type="Proteomes" id="UP001354931">
    <property type="component" value="Unassembled WGS sequence"/>
</dbReference>
<dbReference type="InterPro" id="IPR036365">
    <property type="entry name" value="PGBD-like_sf"/>
</dbReference>
<feature type="compositionally biased region" description="Low complexity" evidence="1">
    <location>
        <begin position="353"/>
        <end position="365"/>
    </location>
</feature>
<feature type="compositionally biased region" description="Gly residues" evidence="1">
    <location>
        <begin position="366"/>
        <end position="382"/>
    </location>
</feature>
<dbReference type="EMBL" id="JAOZYC010000207">
    <property type="protein sequence ID" value="MEB8344123.1"/>
    <property type="molecule type" value="Genomic_DNA"/>
</dbReference>
<feature type="compositionally biased region" description="Basic and acidic residues" evidence="1">
    <location>
        <begin position="220"/>
        <end position="242"/>
    </location>
</feature>
<dbReference type="Gene3D" id="1.10.101.10">
    <property type="entry name" value="PGBD-like superfamily/PGBD"/>
    <property type="match status" value="1"/>
</dbReference>
<gene>
    <name evidence="3" type="ORF">OKJ99_42275</name>
</gene>
<accession>A0ABU6FJ97</accession>
<feature type="region of interest" description="Disordered" evidence="1">
    <location>
        <begin position="219"/>
        <end position="242"/>
    </location>
</feature>
<keyword evidence="2" id="KW-0812">Transmembrane</keyword>
<proteinExistence type="predicted"/>
<protein>
    <submittedName>
        <fullName evidence="3">Peptidoglycan-binding protein</fullName>
    </submittedName>
</protein>
<evidence type="ECO:0000313" key="3">
    <source>
        <dbReference type="EMBL" id="MEB8344123.1"/>
    </source>
</evidence>
<feature type="region of interest" description="Disordered" evidence="1">
    <location>
        <begin position="353"/>
        <end position="383"/>
    </location>
</feature>